<reference evidence="1" key="2">
    <citation type="journal article" date="2022" name="New Phytol.">
        <title>Evolutionary transition to the ectomycorrhizal habit in the genomes of a hyperdiverse lineage of mushroom-forming fungi.</title>
        <authorList>
            <person name="Looney B."/>
            <person name="Miyauchi S."/>
            <person name="Morin E."/>
            <person name="Drula E."/>
            <person name="Courty P.E."/>
            <person name="Kohler A."/>
            <person name="Kuo A."/>
            <person name="LaButti K."/>
            <person name="Pangilinan J."/>
            <person name="Lipzen A."/>
            <person name="Riley R."/>
            <person name="Andreopoulos W."/>
            <person name="He G."/>
            <person name="Johnson J."/>
            <person name="Nolan M."/>
            <person name="Tritt A."/>
            <person name="Barry K.W."/>
            <person name="Grigoriev I.V."/>
            <person name="Nagy L.G."/>
            <person name="Hibbett D."/>
            <person name="Henrissat B."/>
            <person name="Matheny P.B."/>
            <person name="Labbe J."/>
            <person name="Martin F.M."/>
        </authorList>
    </citation>
    <scope>NUCLEOTIDE SEQUENCE</scope>
    <source>
        <strain evidence="1">FP105234-sp</strain>
    </source>
</reference>
<dbReference type="Proteomes" id="UP000814033">
    <property type="component" value="Unassembled WGS sequence"/>
</dbReference>
<sequence length="224" mass="24680">MELIDLSHSFDASVPVYPGDPPFHCIQFCTIPTDGFSVHKLETSSHAGTHIDAPSHFFANLASIDQLPLSIFVLPALVVDVSHKKARERIVWDDVRAYESRLAGGIAVLFYTGWSRFWEDKNGRYFDHPWIDADVARRLLARGVKIIGSDTMSPDQSPIVDTGFGVHEAVLGAGLVIAENLTNLGRLRELQEAAPESTWMVNLAPLRIAGCDGSPVRAFAWEAK</sequence>
<gene>
    <name evidence="1" type="ORF">FA95DRAFT_1495375</name>
</gene>
<reference evidence="1" key="1">
    <citation type="submission" date="2021-02" db="EMBL/GenBank/DDBJ databases">
        <authorList>
            <consortium name="DOE Joint Genome Institute"/>
            <person name="Ahrendt S."/>
            <person name="Looney B.P."/>
            <person name="Miyauchi S."/>
            <person name="Morin E."/>
            <person name="Drula E."/>
            <person name="Courty P.E."/>
            <person name="Chicoki N."/>
            <person name="Fauchery L."/>
            <person name="Kohler A."/>
            <person name="Kuo A."/>
            <person name="Labutti K."/>
            <person name="Pangilinan J."/>
            <person name="Lipzen A."/>
            <person name="Riley R."/>
            <person name="Andreopoulos W."/>
            <person name="He G."/>
            <person name="Johnson J."/>
            <person name="Barry K.W."/>
            <person name="Grigoriev I.V."/>
            <person name="Nagy L."/>
            <person name="Hibbett D."/>
            <person name="Henrissat B."/>
            <person name="Matheny P.B."/>
            <person name="Labbe J."/>
            <person name="Martin F."/>
        </authorList>
    </citation>
    <scope>NUCLEOTIDE SEQUENCE</scope>
    <source>
        <strain evidence="1">FP105234-sp</strain>
    </source>
</reference>
<evidence type="ECO:0000313" key="1">
    <source>
        <dbReference type="EMBL" id="KAI0045515.1"/>
    </source>
</evidence>
<protein>
    <submittedName>
        <fullName evidence="1">Cyclase</fullName>
    </submittedName>
</protein>
<proteinExistence type="predicted"/>
<evidence type="ECO:0000313" key="2">
    <source>
        <dbReference type="Proteomes" id="UP000814033"/>
    </source>
</evidence>
<name>A0ACB8RN89_9AGAM</name>
<comment type="caution">
    <text evidence="1">The sequence shown here is derived from an EMBL/GenBank/DDBJ whole genome shotgun (WGS) entry which is preliminary data.</text>
</comment>
<accession>A0ACB8RN89</accession>
<keyword evidence="2" id="KW-1185">Reference proteome</keyword>
<dbReference type="EMBL" id="MU275949">
    <property type="protein sequence ID" value="KAI0045515.1"/>
    <property type="molecule type" value="Genomic_DNA"/>
</dbReference>
<organism evidence="1 2">
    <name type="scientific">Auriscalpium vulgare</name>
    <dbReference type="NCBI Taxonomy" id="40419"/>
    <lineage>
        <taxon>Eukaryota</taxon>
        <taxon>Fungi</taxon>
        <taxon>Dikarya</taxon>
        <taxon>Basidiomycota</taxon>
        <taxon>Agaricomycotina</taxon>
        <taxon>Agaricomycetes</taxon>
        <taxon>Russulales</taxon>
        <taxon>Auriscalpiaceae</taxon>
        <taxon>Auriscalpium</taxon>
    </lineage>
</organism>